<dbReference type="AlphaFoldDB" id="W2R0E0"/>
<dbReference type="GeneID" id="20174385"/>
<evidence type="ECO:0000313" key="1">
    <source>
        <dbReference type="EMBL" id="ETN18793.1"/>
    </source>
</evidence>
<dbReference type="Gene3D" id="3.30.40.10">
    <property type="entry name" value="Zinc/RING finger domain, C3HC4 (zinc finger)"/>
    <property type="match status" value="1"/>
</dbReference>
<reference evidence="1 2" key="2">
    <citation type="submission" date="2013-11" db="EMBL/GenBank/DDBJ databases">
        <title>The Genome Sequence of Phytophthora parasitica INRA-310.</title>
        <authorList>
            <consortium name="The Broad Institute Genomics Platform"/>
            <person name="Russ C."/>
            <person name="Tyler B."/>
            <person name="Panabieres F."/>
            <person name="Shan W."/>
            <person name="Tripathy S."/>
            <person name="Grunwald N."/>
            <person name="Machado M."/>
            <person name="Johnson C.S."/>
            <person name="Arredondo F."/>
            <person name="Hong C."/>
            <person name="Coffey M."/>
            <person name="Young S.K."/>
            <person name="Zeng Q."/>
            <person name="Gargeya S."/>
            <person name="Fitzgerald M."/>
            <person name="Abouelleil A."/>
            <person name="Alvarado L."/>
            <person name="Chapman S.B."/>
            <person name="Gainer-Dewar J."/>
            <person name="Goldberg J."/>
            <person name="Griggs A."/>
            <person name="Gujja S."/>
            <person name="Hansen M."/>
            <person name="Howarth C."/>
            <person name="Imamovic A."/>
            <person name="Ireland A."/>
            <person name="Larimer J."/>
            <person name="McCowan C."/>
            <person name="Murphy C."/>
            <person name="Pearson M."/>
            <person name="Poon T.W."/>
            <person name="Priest M."/>
            <person name="Roberts A."/>
            <person name="Saif S."/>
            <person name="Shea T."/>
            <person name="Sykes S."/>
            <person name="Wortman J."/>
            <person name="Nusbaum C."/>
            <person name="Birren B."/>
        </authorList>
    </citation>
    <scope>NUCLEOTIDE SEQUENCE [LARGE SCALE GENOMIC DNA]</scope>
    <source>
        <strain evidence="1 2">INRA-310</strain>
    </source>
</reference>
<dbReference type="CDD" id="cd16449">
    <property type="entry name" value="RING-HC"/>
    <property type="match status" value="1"/>
</dbReference>
<sequence>MDPKKPGYKHPDSLLNPINRKEVLRVVSNLRSACCGGATMKVSLAASSQLDTINMLHALQVEVEDLGVVIDYLRKVQLPGVVTQCGCCKRKLQLLMIIPCGHLCCADCVEDRMKRVGPSCFRCNAVFDREAFQSRC</sequence>
<dbReference type="InterPro" id="IPR013083">
    <property type="entry name" value="Znf_RING/FYVE/PHD"/>
</dbReference>
<accession>W2R0E0</accession>
<dbReference type="VEuPathDB" id="FungiDB:PPTG_04277"/>
<organism evidence="1 2">
    <name type="scientific">Phytophthora nicotianae (strain INRA-310)</name>
    <name type="common">Phytophthora parasitica</name>
    <dbReference type="NCBI Taxonomy" id="761204"/>
    <lineage>
        <taxon>Eukaryota</taxon>
        <taxon>Sar</taxon>
        <taxon>Stramenopiles</taxon>
        <taxon>Oomycota</taxon>
        <taxon>Peronosporomycetes</taxon>
        <taxon>Peronosporales</taxon>
        <taxon>Peronosporaceae</taxon>
        <taxon>Phytophthora</taxon>
    </lineage>
</organism>
<evidence type="ECO:0000313" key="2">
    <source>
        <dbReference type="Proteomes" id="UP000018817"/>
    </source>
</evidence>
<name>W2R0E0_PHYN3</name>
<dbReference type="SUPFAM" id="SSF57850">
    <property type="entry name" value="RING/U-box"/>
    <property type="match status" value="1"/>
</dbReference>
<reference evidence="2" key="1">
    <citation type="submission" date="2011-12" db="EMBL/GenBank/DDBJ databases">
        <authorList>
            <consortium name="The Broad Institute Genome Sequencing Platform"/>
            <person name="Russ C."/>
            <person name="Tyler B."/>
            <person name="Panabieres F."/>
            <person name="Shan W."/>
            <person name="Tripathy S."/>
            <person name="Grunwald N."/>
            <person name="Machado M."/>
            <person name="Young S.K."/>
            <person name="Zeng Q."/>
            <person name="Gargeya S."/>
            <person name="Fitzgerald M."/>
            <person name="Haas B."/>
            <person name="Abouelleil A."/>
            <person name="Alvarado L."/>
            <person name="Arachchi H.M."/>
            <person name="Berlin A."/>
            <person name="Chapman S.B."/>
            <person name="Gearin G."/>
            <person name="Goldberg J."/>
            <person name="Griggs A."/>
            <person name="Gujja S."/>
            <person name="Hansen M."/>
            <person name="Heiman D."/>
            <person name="Howarth C."/>
            <person name="Larimer J."/>
            <person name="Lui A."/>
            <person name="MacDonald P.J.P."/>
            <person name="McCowen C."/>
            <person name="Montmayeur A."/>
            <person name="Murphy C."/>
            <person name="Neiman D."/>
            <person name="Pearson M."/>
            <person name="Priest M."/>
            <person name="Roberts A."/>
            <person name="Saif S."/>
            <person name="Shea T."/>
            <person name="Sisk P."/>
            <person name="Stolte C."/>
            <person name="Sykes S."/>
            <person name="Wortman J."/>
            <person name="Nusbaum C."/>
            <person name="Birren B."/>
        </authorList>
    </citation>
    <scope>NUCLEOTIDE SEQUENCE [LARGE SCALE GENOMIC DNA]</scope>
    <source>
        <strain evidence="2">INRA-310</strain>
    </source>
</reference>
<proteinExistence type="predicted"/>
<dbReference type="STRING" id="761204.W2R0E0"/>
<gene>
    <name evidence="1" type="ORF">PPTG_04277</name>
</gene>
<dbReference type="EMBL" id="KI669566">
    <property type="protein sequence ID" value="ETN18793.1"/>
    <property type="molecule type" value="Genomic_DNA"/>
</dbReference>
<protein>
    <recommendedName>
        <fullName evidence="3">RING-type domain-containing protein</fullName>
    </recommendedName>
</protein>
<dbReference type="RefSeq" id="XP_008896417.1">
    <property type="nucleotide sequence ID" value="XM_008898169.1"/>
</dbReference>
<evidence type="ECO:0008006" key="3">
    <source>
        <dbReference type="Google" id="ProtNLM"/>
    </source>
</evidence>
<dbReference type="Proteomes" id="UP000018817">
    <property type="component" value="Unassembled WGS sequence"/>
</dbReference>